<protein>
    <submittedName>
        <fullName evidence="2">Uncharacterized protein LOC100372804</fullName>
    </submittedName>
</protein>
<organism evidence="1 2">
    <name type="scientific">Saccoglossus kowalevskii</name>
    <name type="common">Acorn worm</name>
    <dbReference type="NCBI Taxonomy" id="10224"/>
    <lineage>
        <taxon>Eukaryota</taxon>
        <taxon>Metazoa</taxon>
        <taxon>Hemichordata</taxon>
        <taxon>Enteropneusta</taxon>
        <taxon>Harrimaniidae</taxon>
        <taxon>Saccoglossus</taxon>
    </lineage>
</organism>
<dbReference type="SUPFAM" id="SSF53756">
    <property type="entry name" value="UDP-Glycosyltransferase/glycogen phosphorylase"/>
    <property type="match status" value="1"/>
</dbReference>
<evidence type="ECO:0000313" key="1">
    <source>
        <dbReference type="Proteomes" id="UP000694865"/>
    </source>
</evidence>
<keyword evidence="1" id="KW-1185">Reference proteome</keyword>
<sequence>MEDILCLTFADMAEQSKKRRKYSNNKSILVVNDEWGTAKGGISTINREVAITAANNGIDVHALTLSTTSEDKDDAFENGVTLITPKIKKHLQDKDPRPDWFVLHESFFPTLGCNVTGVETIIGHLPITGNEAISLKEELFPGKKLVLFNHVIPEDIEPYKDGWTPEKVQNRERALFEIAAKADVVFSVGPRMYRHFENKYRAYTSKTVCHKKFLPQPSKRFFDIEIRKPKDDGQMQILTFGRILGVEELKGYDIVAKAVGRAVKTLRKVKPQCSPVWVIRGVPKEEHQQTREFLNKSHDCDFLEIKLYPYGTQDDIRMDLKQSHVCVMGSRSEPFGLVGMEAIASGLPVLVTANSGLADFLYESFRLEAKEMVVDVGVGEIGTGKDIEIWADRVTQILMDYDYAFKFAQRMKKSLQNCDAINDSQIEFRRFCF</sequence>
<name>A0ABM0GJW7_SACKO</name>
<proteinExistence type="predicted"/>
<dbReference type="Pfam" id="PF20706">
    <property type="entry name" value="GT4-conflict"/>
    <property type="match status" value="1"/>
</dbReference>
<accession>A0ABM0GJW7</accession>
<reference evidence="2" key="1">
    <citation type="submission" date="2025-08" db="UniProtKB">
        <authorList>
            <consortium name="RefSeq"/>
        </authorList>
    </citation>
    <scope>IDENTIFICATION</scope>
    <source>
        <tissue evidence="2">Testes</tissue>
    </source>
</reference>
<gene>
    <name evidence="2" type="primary">LOC100372804</name>
</gene>
<dbReference type="RefSeq" id="XP_002731475.1">
    <property type="nucleotide sequence ID" value="XM_002731429.1"/>
</dbReference>
<evidence type="ECO:0000313" key="2">
    <source>
        <dbReference type="RefSeq" id="XP_002731475.1"/>
    </source>
</evidence>
<dbReference type="PANTHER" id="PTHR10454:SF248">
    <property type="entry name" value="CASPASE-8-LIKE"/>
    <property type="match status" value="1"/>
</dbReference>
<dbReference type="Gene3D" id="3.40.50.2000">
    <property type="entry name" value="Glycogen Phosphorylase B"/>
    <property type="match status" value="1"/>
</dbReference>
<dbReference type="CDD" id="cd03801">
    <property type="entry name" value="GT4_PimA-like"/>
    <property type="match status" value="1"/>
</dbReference>
<dbReference type="PANTHER" id="PTHR10454">
    <property type="entry name" value="CASPASE"/>
    <property type="match status" value="1"/>
</dbReference>
<dbReference type="InterPro" id="IPR002398">
    <property type="entry name" value="Pept_C14"/>
</dbReference>
<dbReference type="Proteomes" id="UP000694865">
    <property type="component" value="Unplaced"/>
</dbReference>
<dbReference type="GeneID" id="100372804"/>